<proteinExistence type="predicted"/>
<keyword evidence="2" id="KW-1185">Reference proteome</keyword>
<evidence type="ECO:0008006" key="3">
    <source>
        <dbReference type="Google" id="ProtNLM"/>
    </source>
</evidence>
<dbReference type="RefSeq" id="WP_238183597.1">
    <property type="nucleotide sequence ID" value="NZ_BPRB01000181.1"/>
</dbReference>
<dbReference type="InterPro" id="IPR036388">
    <property type="entry name" value="WH-like_DNA-bd_sf"/>
</dbReference>
<evidence type="ECO:0000313" key="2">
    <source>
        <dbReference type="Proteomes" id="UP001055057"/>
    </source>
</evidence>
<evidence type="ECO:0000313" key="1">
    <source>
        <dbReference type="EMBL" id="GJE61015.1"/>
    </source>
</evidence>
<dbReference type="EMBL" id="BPRB01000181">
    <property type="protein sequence ID" value="GJE61015.1"/>
    <property type="molecule type" value="Genomic_DNA"/>
</dbReference>
<name>A0ABQ4U0L0_9HYPH</name>
<protein>
    <recommendedName>
        <fullName evidence="3">MarR family transcriptional regulator</fullName>
    </recommendedName>
</protein>
<dbReference type="Proteomes" id="UP001055057">
    <property type="component" value="Unassembled WGS sequence"/>
</dbReference>
<sequence length="125" mass="14074">MAEHRIVSHSKLRDEMTTIARGQQAAPPNAGGQSFESVEALMRLLTPDNRRLLAMIRDRKPQSIADLAEWSGRAAPNVTRTLAKLEAVGFIRMEENQRRKVPTAVVHKLTMKIDTFSQNDRLKIA</sequence>
<comment type="caution">
    <text evidence="1">The sequence shown here is derived from an EMBL/GenBank/DDBJ whole genome shotgun (WGS) entry which is preliminary data.</text>
</comment>
<reference evidence="1" key="2">
    <citation type="submission" date="2021-08" db="EMBL/GenBank/DDBJ databases">
        <authorList>
            <person name="Tani A."/>
            <person name="Ola A."/>
            <person name="Ogura Y."/>
            <person name="Katsura K."/>
            <person name="Hayashi T."/>
        </authorList>
    </citation>
    <scope>NUCLEOTIDE SEQUENCE</scope>
    <source>
        <strain evidence="1">DSM 23632</strain>
    </source>
</reference>
<dbReference type="Gene3D" id="1.10.10.10">
    <property type="entry name" value="Winged helix-like DNA-binding domain superfamily/Winged helix DNA-binding domain"/>
    <property type="match status" value="1"/>
</dbReference>
<gene>
    <name evidence="1" type="ORF">MPOCJGCO_3135</name>
</gene>
<reference evidence="1" key="1">
    <citation type="journal article" date="2021" name="Front. Microbiol.">
        <title>Comprehensive Comparative Genomics and Phenotyping of Methylobacterium Species.</title>
        <authorList>
            <person name="Alessa O."/>
            <person name="Ogura Y."/>
            <person name="Fujitani Y."/>
            <person name="Takami H."/>
            <person name="Hayashi T."/>
            <person name="Sahin N."/>
            <person name="Tani A."/>
        </authorList>
    </citation>
    <scope>NUCLEOTIDE SEQUENCE</scope>
    <source>
        <strain evidence="1">DSM 23632</strain>
    </source>
</reference>
<dbReference type="SUPFAM" id="SSF46785">
    <property type="entry name" value="Winged helix' DNA-binding domain"/>
    <property type="match status" value="1"/>
</dbReference>
<dbReference type="Pfam" id="PF25212">
    <property type="entry name" value="HVO_A0114"/>
    <property type="match status" value="1"/>
</dbReference>
<dbReference type="InterPro" id="IPR036390">
    <property type="entry name" value="WH_DNA-bd_sf"/>
</dbReference>
<organism evidence="1 2">
    <name type="scientific">Methylobacterium trifolii</name>
    <dbReference type="NCBI Taxonomy" id="1003092"/>
    <lineage>
        <taxon>Bacteria</taxon>
        <taxon>Pseudomonadati</taxon>
        <taxon>Pseudomonadota</taxon>
        <taxon>Alphaproteobacteria</taxon>
        <taxon>Hyphomicrobiales</taxon>
        <taxon>Methylobacteriaceae</taxon>
        <taxon>Methylobacterium</taxon>
    </lineage>
</organism>
<accession>A0ABQ4U0L0</accession>